<sequence length="538" mass="58262">MDVLPTRVDPSGAEYRENFAAMQALVEQLRRELERARSERSERALRRNAELGKLTVQERLERLLDPGGPWLELAPLAARGLYEGDVHGAGSRAGIGLVHGREVLVHANDPTIKGGTVYPLGVKKTLRVQTIALENRLPVIMLVDSGGAYLPLQSEIFPDVDDGGRIFYNQAQLSKANVPQITAVMGHCTAGGAYIPAMSDHVVHVKGTGAIFLGGPPLVRAATGEEVTAEELGGAVVHCRESGVSDYLAEDDADALRIVRGLVEALPRDVRPAEPARTPEPPRYDPEEIYGIVPRNLSRQYDVREVIARVVDGSRFLEFKALYGKTLVCGFAFVHGHEVGILANQGILLSASALKATQFIQLCDRQGIPLVFLQNVPGYMIGREYERRGITKDGAKMVNAVATATVPKLTVIIGQSFGAGNYGMCGRAYSPRFLWTWPNGRIGVMGPEQAARVLVSVKNDQLAREGRPPLGPEEEEQIRAPILAAAEAEGSAWYSTAQLWDDGILDPAGTRDALGLALAAARNAPLEGRRQGYGTFRM</sequence>
<gene>
    <name evidence="4" type="ORF">AMOR_14200</name>
</gene>
<dbReference type="InterPro" id="IPR034733">
    <property type="entry name" value="AcCoA_carboxyl_beta"/>
</dbReference>
<protein>
    <submittedName>
        <fullName evidence="4">Propionyl-CoA carboxylase</fullName>
    </submittedName>
</protein>
<evidence type="ECO:0000256" key="1">
    <source>
        <dbReference type="SAM" id="Coils"/>
    </source>
</evidence>
<dbReference type="Gene3D" id="3.90.226.10">
    <property type="entry name" value="2-enoyl-CoA Hydratase, Chain A, domain 1"/>
    <property type="match status" value="2"/>
</dbReference>
<dbReference type="EMBL" id="AP025591">
    <property type="protein sequence ID" value="BDG02424.1"/>
    <property type="molecule type" value="Genomic_DNA"/>
</dbReference>
<feature type="coiled-coil region" evidence="1">
    <location>
        <begin position="12"/>
        <end position="46"/>
    </location>
</feature>
<organism evidence="4 5">
    <name type="scientific">Anaeromyxobacter oryzae</name>
    <dbReference type="NCBI Taxonomy" id="2918170"/>
    <lineage>
        <taxon>Bacteria</taxon>
        <taxon>Pseudomonadati</taxon>
        <taxon>Myxococcota</taxon>
        <taxon>Myxococcia</taxon>
        <taxon>Myxococcales</taxon>
        <taxon>Cystobacterineae</taxon>
        <taxon>Anaeromyxobacteraceae</taxon>
        <taxon>Anaeromyxobacter</taxon>
    </lineage>
</organism>
<dbReference type="InterPro" id="IPR011762">
    <property type="entry name" value="COA_CT_N"/>
</dbReference>
<dbReference type="InterPro" id="IPR045190">
    <property type="entry name" value="MCCB/AccD1-like"/>
</dbReference>
<dbReference type="PROSITE" id="PS50980">
    <property type="entry name" value="COA_CT_NTER"/>
    <property type="match status" value="1"/>
</dbReference>
<evidence type="ECO:0000313" key="5">
    <source>
        <dbReference type="Proteomes" id="UP001162891"/>
    </source>
</evidence>
<name>A0ABN6MN04_9BACT</name>
<dbReference type="PROSITE" id="PS50989">
    <property type="entry name" value="COA_CT_CTER"/>
    <property type="match status" value="1"/>
</dbReference>
<proteinExistence type="predicted"/>
<evidence type="ECO:0000259" key="2">
    <source>
        <dbReference type="PROSITE" id="PS50980"/>
    </source>
</evidence>
<accession>A0ABN6MN04</accession>
<dbReference type="PANTHER" id="PTHR22855:SF13">
    <property type="entry name" value="METHYLCROTONOYL-COA CARBOXYLASE BETA CHAIN, MITOCHONDRIAL"/>
    <property type="match status" value="1"/>
</dbReference>
<feature type="domain" description="CoA carboxyltransferase C-terminal" evidence="3">
    <location>
        <begin position="268"/>
        <end position="528"/>
    </location>
</feature>
<feature type="domain" description="CoA carboxyltransferase N-terminal" evidence="2">
    <location>
        <begin position="22"/>
        <end position="278"/>
    </location>
</feature>
<dbReference type="Proteomes" id="UP001162891">
    <property type="component" value="Chromosome"/>
</dbReference>
<evidence type="ECO:0000259" key="3">
    <source>
        <dbReference type="PROSITE" id="PS50989"/>
    </source>
</evidence>
<keyword evidence="1" id="KW-0175">Coiled coil</keyword>
<dbReference type="InterPro" id="IPR011763">
    <property type="entry name" value="COA_CT_C"/>
</dbReference>
<dbReference type="SUPFAM" id="SSF52096">
    <property type="entry name" value="ClpP/crotonase"/>
    <property type="match status" value="2"/>
</dbReference>
<dbReference type="Pfam" id="PF01039">
    <property type="entry name" value="Carboxyl_trans"/>
    <property type="match status" value="1"/>
</dbReference>
<keyword evidence="5" id="KW-1185">Reference proteome</keyword>
<dbReference type="InterPro" id="IPR029045">
    <property type="entry name" value="ClpP/crotonase-like_dom_sf"/>
</dbReference>
<reference evidence="5" key="1">
    <citation type="journal article" date="2022" name="Int. J. Syst. Evol. Microbiol.">
        <title>Anaeromyxobacter oryzae sp. nov., Anaeromyxobacter diazotrophicus sp. nov. and Anaeromyxobacter paludicola sp. nov., isolated from paddy soils.</title>
        <authorList>
            <person name="Itoh H."/>
            <person name="Xu Z."/>
            <person name="Mise K."/>
            <person name="Masuda Y."/>
            <person name="Ushijima N."/>
            <person name="Hayakawa C."/>
            <person name="Shiratori Y."/>
            <person name="Senoo K."/>
        </authorList>
    </citation>
    <scope>NUCLEOTIDE SEQUENCE [LARGE SCALE GENOMIC DNA]</scope>
    <source>
        <strain evidence="5">Red232</strain>
    </source>
</reference>
<evidence type="ECO:0000313" key="4">
    <source>
        <dbReference type="EMBL" id="BDG02424.1"/>
    </source>
</evidence>
<dbReference type="PANTHER" id="PTHR22855">
    <property type="entry name" value="ACETYL, PROPIONYL, PYRUVATE, AND GLUTACONYL CARBOXYLASE-RELATED"/>
    <property type="match status" value="1"/>
</dbReference>